<dbReference type="GO" id="GO:0015556">
    <property type="term" value="F:C4-dicarboxylate transmembrane transporter activity"/>
    <property type="evidence" value="ECO:0007669"/>
    <property type="project" value="UniProtKB-ARBA"/>
</dbReference>
<dbReference type="RefSeq" id="XP_023930072.1">
    <property type="nucleotide sequence ID" value="XM_024074304.1"/>
</dbReference>
<sequence length="325" mass="36401">MLQLAGFIIATAIERCHLHKRMALRMLLLVGTEPKRLLFGLMLITWFLAMWMSTTGSTVAMMLPIVEAILRRLEEMETENKDIPDGISSVGKKYRENLGHMASEDDSISSLVDLEKTNDDGFTDIEMRGVDKFPEDKPKYPSTISIKDMEKAFTLSIAYAASIGGTATLTGHSTNLIFKDVADQIYADKKALTDPGITFATWLMYGFPVSLLVTVCTWFVLQLFFLGWRDTFCQDQVFKGKEEVNKVLRKEYESLGPMTYVSDGTAAMAVIFSLFVIPSNPKRYFGLASDSTTRDEGFAVWLQPGLHNVAGGIMHKYDVHVTSRD</sequence>
<evidence type="ECO:0000256" key="5">
    <source>
        <dbReference type="ARBA" id="ARBA00023136"/>
    </source>
</evidence>
<protein>
    <submittedName>
        <fullName evidence="8">Solute carrier family 13 member 3-like</fullName>
    </submittedName>
</protein>
<evidence type="ECO:0000256" key="2">
    <source>
        <dbReference type="ARBA" id="ARBA00006772"/>
    </source>
</evidence>
<dbReference type="PANTHER" id="PTHR10283:SF82">
    <property type="entry name" value="SOLUTE CARRIER FAMILY 13 MEMBER 2"/>
    <property type="match status" value="1"/>
</dbReference>
<evidence type="ECO:0000313" key="7">
    <source>
        <dbReference type="Proteomes" id="UP000085678"/>
    </source>
</evidence>
<keyword evidence="4 6" id="KW-1133">Transmembrane helix</keyword>
<reference evidence="8" key="1">
    <citation type="submission" date="2025-08" db="UniProtKB">
        <authorList>
            <consortium name="RefSeq"/>
        </authorList>
    </citation>
    <scope>IDENTIFICATION</scope>
    <source>
        <tissue evidence="8">Gonads</tissue>
    </source>
</reference>
<dbReference type="GO" id="GO:0005310">
    <property type="term" value="F:dicarboxylic acid transmembrane transporter activity"/>
    <property type="evidence" value="ECO:0007669"/>
    <property type="project" value="UniProtKB-ARBA"/>
</dbReference>
<dbReference type="KEGG" id="lak:106155265"/>
<keyword evidence="5 6" id="KW-0472">Membrane</keyword>
<dbReference type="Proteomes" id="UP000085678">
    <property type="component" value="Unplaced"/>
</dbReference>
<dbReference type="GeneID" id="106155265"/>
<dbReference type="PANTHER" id="PTHR10283">
    <property type="entry name" value="SOLUTE CARRIER FAMILY 13 MEMBER"/>
    <property type="match status" value="1"/>
</dbReference>
<feature type="transmembrane region" description="Helical" evidence="6">
    <location>
        <begin position="199"/>
        <end position="221"/>
    </location>
</feature>
<dbReference type="STRING" id="7574.A0A2R2MJ22"/>
<keyword evidence="3 6" id="KW-0812">Transmembrane</keyword>
<evidence type="ECO:0000313" key="8">
    <source>
        <dbReference type="RefSeq" id="XP_023930072.1"/>
    </source>
</evidence>
<dbReference type="AlphaFoldDB" id="A0A2R2MJ22"/>
<keyword evidence="7" id="KW-1185">Reference proteome</keyword>
<dbReference type="InterPro" id="IPR001898">
    <property type="entry name" value="SLC13A/DASS"/>
</dbReference>
<proteinExistence type="inferred from homology"/>
<accession>A0A2R2MJ22</accession>
<dbReference type="OrthoDB" id="6493944at2759"/>
<gene>
    <name evidence="8" type="primary">LOC106155265</name>
</gene>
<comment type="similarity">
    <text evidence="2">Belongs to the SLC13A/DASS transporter (TC 2.A.47) family. NADC subfamily.</text>
</comment>
<name>A0A2R2MJ22_LINAN</name>
<evidence type="ECO:0000256" key="1">
    <source>
        <dbReference type="ARBA" id="ARBA00004141"/>
    </source>
</evidence>
<feature type="transmembrane region" description="Helical" evidence="6">
    <location>
        <begin position="39"/>
        <end position="66"/>
    </location>
</feature>
<evidence type="ECO:0000256" key="4">
    <source>
        <dbReference type="ARBA" id="ARBA00022989"/>
    </source>
</evidence>
<feature type="transmembrane region" description="Helical" evidence="6">
    <location>
        <begin position="258"/>
        <end position="277"/>
    </location>
</feature>
<dbReference type="InParanoid" id="A0A2R2MJ22"/>
<evidence type="ECO:0000256" key="6">
    <source>
        <dbReference type="SAM" id="Phobius"/>
    </source>
</evidence>
<comment type="subcellular location">
    <subcellularLocation>
        <location evidence="1">Membrane</location>
        <topology evidence="1">Multi-pass membrane protein</topology>
    </subcellularLocation>
</comment>
<evidence type="ECO:0000256" key="3">
    <source>
        <dbReference type="ARBA" id="ARBA00022692"/>
    </source>
</evidence>
<dbReference type="GO" id="GO:0005886">
    <property type="term" value="C:plasma membrane"/>
    <property type="evidence" value="ECO:0007669"/>
    <property type="project" value="TreeGrafter"/>
</dbReference>
<organism evidence="7 8">
    <name type="scientific">Lingula anatina</name>
    <name type="common">Brachiopod</name>
    <name type="synonym">Lingula unguis</name>
    <dbReference type="NCBI Taxonomy" id="7574"/>
    <lineage>
        <taxon>Eukaryota</taxon>
        <taxon>Metazoa</taxon>
        <taxon>Spiralia</taxon>
        <taxon>Lophotrochozoa</taxon>
        <taxon>Brachiopoda</taxon>
        <taxon>Linguliformea</taxon>
        <taxon>Lingulata</taxon>
        <taxon>Lingulida</taxon>
        <taxon>Linguloidea</taxon>
        <taxon>Lingulidae</taxon>
        <taxon>Lingula</taxon>
    </lineage>
</organism>
<dbReference type="Pfam" id="PF00939">
    <property type="entry name" value="Na_sulph_symp"/>
    <property type="match status" value="1"/>
</dbReference>